<protein>
    <submittedName>
        <fullName evidence="4">Plant UBX domain-containing protein 1</fullName>
    </submittedName>
</protein>
<accession>A0ABD1UF29</accession>
<dbReference type="SUPFAM" id="SSF54236">
    <property type="entry name" value="Ubiquitin-like"/>
    <property type="match status" value="1"/>
</dbReference>
<dbReference type="InterPro" id="IPR044232">
    <property type="entry name" value="PUX1"/>
</dbReference>
<evidence type="ECO:0000313" key="4">
    <source>
        <dbReference type="EMBL" id="KAL2523175.1"/>
    </source>
</evidence>
<comment type="caution">
    <text evidence="4">The sequence shown here is derived from an EMBL/GenBank/DDBJ whole genome shotgun (WGS) entry which is preliminary data.</text>
</comment>
<name>A0ABD1UF29_9LAMI</name>
<dbReference type="PANTHER" id="PTHR47557:SF2">
    <property type="entry name" value="PLANT UBX DOMAIN-CONTAINING PROTEIN 1"/>
    <property type="match status" value="1"/>
</dbReference>
<dbReference type="PANTHER" id="PTHR47557">
    <property type="entry name" value="PLANT UBX DOMAIN-CONTAINING PROTEIN 1"/>
    <property type="match status" value="1"/>
</dbReference>
<dbReference type="AlphaFoldDB" id="A0ABD1UF29"/>
<sequence>MVILAIKNFGEYEENATSLMQIYRIYNLTFTSHNFISSTLSNKSQFEKQNYPSSLQRFRLQLRDVDDTGNAAFLVWNHKAIDLLGKTVDELKAEMCEVIQEKFAAAKEKYGRDIRVFETSAASANTSDVSSTEESDGFYDFTAEDYYRLLATKKEDKHLKTRKIREAEEAARRSRITKVVIRVRFPDNYTLEATFHASETIQSLVDLLVKAVAHPELPFYLYTTPPKKQIKEMSQDFYSAGFVPGAIVYFAYNVPKGDDDSAPSGPFLQEDVMSLLGLEFVQEQAETTQQPQPESEPAISSPSVVPELKPAADKKKIKPKWLKM</sequence>
<dbReference type="PROSITE" id="PS50033">
    <property type="entry name" value="UBX"/>
    <property type="match status" value="1"/>
</dbReference>
<evidence type="ECO:0000313" key="5">
    <source>
        <dbReference type="Proteomes" id="UP001604277"/>
    </source>
</evidence>
<dbReference type="InterPro" id="IPR001012">
    <property type="entry name" value="UBX_dom"/>
</dbReference>
<organism evidence="4 5">
    <name type="scientific">Forsythia ovata</name>
    <dbReference type="NCBI Taxonomy" id="205694"/>
    <lineage>
        <taxon>Eukaryota</taxon>
        <taxon>Viridiplantae</taxon>
        <taxon>Streptophyta</taxon>
        <taxon>Embryophyta</taxon>
        <taxon>Tracheophyta</taxon>
        <taxon>Spermatophyta</taxon>
        <taxon>Magnoliopsida</taxon>
        <taxon>eudicotyledons</taxon>
        <taxon>Gunneridae</taxon>
        <taxon>Pentapetalae</taxon>
        <taxon>asterids</taxon>
        <taxon>lamiids</taxon>
        <taxon>Lamiales</taxon>
        <taxon>Oleaceae</taxon>
        <taxon>Forsythieae</taxon>
        <taxon>Forsythia</taxon>
    </lineage>
</organism>
<evidence type="ECO:0000256" key="1">
    <source>
        <dbReference type="ARBA" id="ARBA00022786"/>
    </source>
</evidence>
<dbReference type="EMBL" id="JBFOLJ010000007">
    <property type="protein sequence ID" value="KAL2523175.1"/>
    <property type="molecule type" value="Genomic_DNA"/>
</dbReference>
<proteinExistence type="predicted"/>
<keyword evidence="1" id="KW-0833">Ubl conjugation pathway</keyword>
<feature type="compositionally biased region" description="Basic residues" evidence="2">
    <location>
        <begin position="315"/>
        <end position="324"/>
    </location>
</feature>
<reference evidence="5" key="1">
    <citation type="submission" date="2024-07" db="EMBL/GenBank/DDBJ databases">
        <title>Two chromosome-level genome assemblies of Korean endemic species Abeliophyllum distichum and Forsythia ovata (Oleaceae).</title>
        <authorList>
            <person name="Jang H."/>
        </authorList>
    </citation>
    <scope>NUCLEOTIDE SEQUENCE [LARGE SCALE GENOMIC DNA]</scope>
</reference>
<gene>
    <name evidence="4" type="ORF">Fot_27098</name>
</gene>
<dbReference type="InterPro" id="IPR029071">
    <property type="entry name" value="Ubiquitin-like_domsf"/>
</dbReference>
<dbReference type="Gene3D" id="2.40.50.140">
    <property type="entry name" value="Nucleic acid-binding proteins"/>
    <property type="match status" value="1"/>
</dbReference>
<dbReference type="Pfam" id="PF00789">
    <property type="entry name" value="UBX"/>
    <property type="match status" value="1"/>
</dbReference>
<dbReference type="Proteomes" id="UP001604277">
    <property type="component" value="Unassembled WGS sequence"/>
</dbReference>
<evidence type="ECO:0000256" key="2">
    <source>
        <dbReference type="SAM" id="MobiDB-lite"/>
    </source>
</evidence>
<keyword evidence="5" id="KW-1185">Reference proteome</keyword>
<dbReference type="CDD" id="cd16118">
    <property type="entry name" value="UBX2_UBXN9"/>
    <property type="match status" value="1"/>
</dbReference>
<feature type="compositionally biased region" description="Low complexity" evidence="2">
    <location>
        <begin position="284"/>
        <end position="298"/>
    </location>
</feature>
<dbReference type="Gene3D" id="3.10.20.90">
    <property type="entry name" value="Phosphatidylinositol 3-kinase Catalytic Subunit, Chain A, domain 1"/>
    <property type="match status" value="1"/>
</dbReference>
<feature type="domain" description="UBX" evidence="3">
    <location>
        <begin position="174"/>
        <end position="250"/>
    </location>
</feature>
<feature type="region of interest" description="Disordered" evidence="2">
    <location>
        <begin position="284"/>
        <end position="324"/>
    </location>
</feature>
<evidence type="ECO:0000259" key="3">
    <source>
        <dbReference type="PROSITE" id="PS50033"/>
    </source>
</evidence>
<dbReference type="InterPro" id="IPR012340">
    <property type="entry name" value="NA-bd_OB-fold"/>
</dbReference>